<gene>
    <name evidence="1" type="ORF">M8818_002712</name>
</gene>
<accession>A0ACC3SGP8</accession>
<dbReference type="EMBL" id="JAMKPW020000011">
    <property type="protein sequence ID" value="KAK8213413.1"/>
    <property type="molecule type" value="Genomic_DNA"/>
</dbReference>
<sequence length="1014" mass="112704">MTTPVDETPEPSYGPPPSLPSYNVNNPSRPETSNLERSSDEEGTVVGEGNGSFHAENEKEGMPQETQQEMPQRQRQHSHLAVDTDYEHDGAFRSMQSPSQTREQAFRLDDDLAFLKIERQVSQLAEEKADLADAQSMGRSRSRRDDTVDEFDVATNPIHEQAAVYKPPAHPVGNFSKLVKKIHQSSFLVRYLTYITPVVLILLIPLLIGALVSPAQSATVGGVYLLWFMIWLEIVWLTLWAGRLLAKCLPWPIGLVSGLFTNNSKKWRDMGKQLELPASLFFWWLGIEVSFLPTMKNHQKSGSTASQDWMITMNKILVSFFVGAILNFAEKIIIQLIAISFHLRTYADRIELNKFQIGSLTKLYTFSKEKIAMEDSEFEQPSGPGSGARTPGQYLYEAQKTTKEVMNKFGDVAGKVAGDFTGRKVTKSTHPHQVILTLLSTTTGSQVLARRLYRTFAREDTETVHSEDLKNAFDNDDEANAAFSMFDKDMNGDISMEELEAVCVEIGRERKSITASLKDLDSVVGKLDDVFMFLVVVITILVFISLISTSAAGVLTSAGSTVLALSWLFSTTATEFLQSCIFVFVKHPFDVGDRVGIYGNTGALGRGDDYFVKEIALLYTEFKKMEGHVVQAPNSYLNTLFILNQRRSGGLAEAVSITIKFGTTLDQIDGLRLKLLEFVKQEKREFQANILTELRDIVEAHSLNLNVVFFYKSNWQNEGLRLARRNKFICAMMVAMQEVGIEGPRMRYPGMKESFPVYLQQVPHMATPGAGHGGHPDNPHGWQPDSENRDPPFVEPLSPSKHGGLHPTHSILRNGSVRPRNRQESLSQMGRRVDFSLGMSDMASMNMSGDVFEDNRPKIPIDIISPSPDSRNRTSGDRGPRSSHDTARSTSRSSNNQFAPGNLTRRSTDNVSSRSHQSVHRNRFFNRHRGATLDEHALMESGMADIPEGAGESTTNTPGGTGRLDPRSGLVSPAAWRMTTDESNIRPPPAAAVSGALDGAPSSATEDFELKRLQ</sequence>
<evidence type="ECO:0000313" key="1">
    <source>
        <dbReference type="EMBL" id="KAK8213413.1"/>
    </source>
</evidence>
<protein>
    <submittedName>
        <fullName evidence="1">Uncharacterized protein</fullName>
    </submittedName>
</protein>
<dbReference type="Proteomes" id="UP001320706">
    <property type="component" value="Unassembled WGS sequence"/>
</dbReference>
<keyword evidence="2" id="KW-1185">Reference proteome</keyword>
<comment type="caution">
    <text evidence="1">The sequence shown here is derived from an EMBL/GenBank/DDBJ whole genome shotgun (WGS) entry which is preliminary data.</text>
</comment>
<evidence type="ECO:0000313" key="2">
    <source>
        <dbReference type="Proteomes" id="UP001320706"/>
    </source>
</evidence>
<organism evidence="1 2">
    <name type="scientific">Zalaria obscura</name>
    <dbReference type="NCBI Taxonomy" id="2024903"/>
    <lineage>
        <taxon>Eukaryota</taxon>
        <taxon>Fungi</taxon>
        <taxon>Dikarya</taxon>
        <taxon>Ascomycota</taxon>
        <taxon>Pezizomycotina</taxon>
        <taxon>Dothideomycetes</taxon>
        <taxon>Dothideomycetidae</taxon>
        <taxon>Dothideales</taxon>
        <taxon>Zalariaceae</taxon>
        <taxon>Zalaria</taxon>
    </lineage>
</organism>
<name>A0ACC3SGP8_9PEZI</name>
<proteinExistence type="predicted"/>
<reference evidence="1" key="1">
    <citation type="submission" date="2024-02" db="EMBL/GenBank/DDBJ databases">
        <title>Metagenome Assembled Genome of Zalaria obscura JY119.</title>
        <authorList>
            <person name="Vighnesh L."/>
            <person name="Jagadeeshwari U."/>
            <person name="Venkata Ramana C."/>
            <person name="Sasikala C."/>
        </authorList>
    </citation>
    <scope>NUCLEOTIDE SEQUENCE</scope>
    <source>
        <strain evidence="1">JY119</strain>
    </source>
</reference>